<dbReference type="PANTHER" id="PTHR24223">
    <property type="entry name" value="ATP-BINDING CASSETTE SUB-FAMILY C"/>
    <property type="match status" value="1"/>
</dbReference>
<evidence type="ECO:0000256" key="8">
    <source>
        <dbReference type="ARBA" id="ARBA00022989"/>
    </source>
</evidence>
<dbReference type="CDD" id="cd18597">
    <property type="entry name" value="ABC_6TM_YOR1_D1_like"/>
    <property type="match status" value="1"/>
</dbReference>
<evidence type="ECO:0000256" key="9">
    <source>
        <dbReference type="ARBA" id="ARBA00023136"/>
    </source>
</evidence>
<keyword evidence="4 11" id="KW-0812">Transmembrane</keyword>
<evidence type="ECO:0000256" key="6">
    <source>
        <dbReference type="ARBA" id="ARBA00022741"/>
    </source>
</evidence>
<keyword evidence="9 11" id="KW-0472">Membrane</keyword>
<keyword evidence="5" id="KW-0677">Repeat</keyword>
<accession>A0A9P6TWB1</accession>
<dbReference type="PROSITE" id="PS50929">
    <property type="entry name" value="ABC_TM1F"/>
    <property type="match status" value="2"/>
</dbReference>
<feature type="transmembrane region" description="Helical" evidence="11">
    <location>
        <begin position="395"/>
        <end position="413"/>
    </location>
</feature>
<feature type="transmembrane region" description="Helical" evidence="11">
    <location>
        <begin position="1126"/>
        <end position="1147"/>
    </location>
</feature>
<evidence type="ECO:0000256" key="5">
    <source>
        <dbReference type="ARBA" id="ARBA00022737"/>
    </source>
</evidence>
<evidence type="ECO:0000256" key="3">
    <source>
        <dbReference type="ARBA" id="ARBA00022448"/>
    </source>
</evidence>
<dbReference type="GO" id="GO:0016020">
    <property type="term" value="C:membrane"/>
    <property type="evidence" value="ECO:0007669"/>
    <property type="project" value="UniProtKB-SubCell"/>
</dbReference>
<feature type="compositionally biased region" description="Basic and acidic residues" evidence="10">
    <location>
        <begin position="1258"/>
        <end position="1275"/>
    </location>
</feature>
<keyword evidence="6" id="KW-0547">Nucleotide-binding</keyword>
<dbReference type="InterPro" id="IPR036640">
    <property type="entry name" value="ABC1_TM_sf"/>
</dbReference>
<comment type="similarity">
    <text evidence="2">Belongs to the ABC transporter superfamily. ABCC family. Conjugate transporter (TC 3.A.1.208) subfamily.</text>
</comment>
<dbReference type="InterPro" id="IPR003439">
    <property type="entry name" value="ABC_transporter-like_ATP-bd"/>
</dbReference>
<dbReference type="Gene3D" id="3.40.50.300">
    <property type="entry name" value="P-loop containing nucleotide triphosphate hydrolases"/>
    <property type="match status" value="2"/>
</dbReference>
<feature type="region of interest" description="Disordered" evidence="10">
    <location>
        <begin position="774"/>
        <end position="829"/>
    </location>
</feature>
<feature type="region of interest" description="Disordered" evidence="10">
    <location>
        <begin position="506"/>
        <end position="536"/>
    </location>
</feature>
<dbReference type="PANTHER" id="PTHR24223:SF456">
    <property type="entry name" value="MULTIDRUG RESISTANCE-ASSOCIATED PROTEIN LETHAL(2)03659"/>
    <property type="match status" value="1"/>
</dbReference>
<feature type="transmembrane region" description="Helical" evidence="11">
    <location>
        <begin position="874"/>
        <end position="898"/>
    </location>
</feature>
<comment type="caution">
    <text evidence="14">The sequence shown here is derived from an EMBL/GenBank/DDBJ whole genome shotgun (WGS) entry which is preliminary data.</text>
</comment>
<evidence type="ECO:0000259" key="13">
    <source>
        <dbReference type="PROSITE" id="PS50929"/>
    </source>
</evidence>
<proteinExistence type="inferred from homology"/>
<keyword evidence="15" id="KW-1185">Reference proteome</keyword>
<evidence type="ECO:0000256" key="4">
    <source>
        <dbReference type="ARBA" id="ARBA00022692"/>
    </source>
</evidence>
<feature type="domain" description="ABC transmembrane type-1" evidence="13">
    <location>
        <begin position="880"/>
        <end position="1149"/>
    </location>
</feature>
<dbReference type="GO" id="GO:0016887">
    <property type="term" value="F:ATP hydrolysis activity"/>
    <property type="evidence" value="ECO:0007669"/>
    <property type="project" value="InterPro"/>
</dbReference>
<evidence type="ECO:0000313" key="15">
    <source>
        <dbReference type="Proteomes" id="UP000807716"/>
    </source>
</evidence>
<gene>
    <name evidence="14" type="ORF">DFQ27_000205</name>
</gene>
<feature type="domain" description="ABC transporter" evidence="12">
    <location>
        <begin position="530"/>
        <end position="763"/>
    </location>
</feature>
<dbReference type="Proteomes" id="UP000807716">
    <property type="component" value="Unassembled WGS sequence"/>
</dbReference>
<evidence type="ECO:0000256" key="10">
    <source>
        <dbReference type="SAM" id="MobiDB-lite"/>
    </source>
</evidence>
<dbReference type="PROSITE" id="PS50893">
    <property type="entry name" value="ABC_TRANSPORTER_2"/>
    <property type="match status" value="1"/>
</dbReference>
<name>A0A9P6TWB1_9FUNG</name>
<dbReference type="GO" id="GO:0005524">
    <property type="term" value="F:ATP binding"/>
    <property type="evidence" value="ECO:0007669"/>
    <property type="project" value="UniProtKB-KW"/>
</dbReference>
<dbReference type="FunFam" id="3.40.50.300:FF:000997">
    <property type="entry name" value="Multidrug resistance-associated protein 1"/>
    <property type="match status" value="1"/>
</dbReference>
<dbReference type="Pfam" id="PF00005">
    <property type="entry name" value="ABC_tran"/>
    <property type="match status" value="2"/>
</dbReference>
<feature type="non-terminal residue" evidence="14">
    <location>
        <position position="1356"/>
    </location>
</feature>
<evidence type="ECO:0000313" key="14">
    <source>
        <dbReference type="EMBL" id="KAG0249333.1"/>
    </source>
</evidence>
<feature type="transmembrane region" description="Helical" evidence="11">
    <location>
        <begin position="1097"/>
        <end position="1120"/>
    </location>
</feature>
<dbReference type="FunFam" id="1.20.1560.10:FF:000013">
    <property type="entry name" value="ABC transporter C family member 2"/>
    <property type="match status" value="1"/>
</dbReference>
<dbReference type="EMBL" id="JAAAJB010001020">
    <property type="protein sequence ID" value="KAG0249333.1"/>
    <property type="molecule type" value="Genomic_DNA"/>
</dbReference>
<comment type="subcellular location">
    <subcellularLocation>
        <location evidence="1">Membrane</location>
        <topology evidence="1">Multi-pass membrane protein</topology>
    </subcellularLocation>
</comment>
<feature type="transmembrane region" description="Helical" evidence="11">
    <location>
        <begin position="910"/>
        <end position="931"/>
    </location>
</feature>
<feature type="transmembrane region" description="Helical" evidence="11">
    <location>
        <begin position="211"/>
        <end position="229"/>
    </location>
</feature>
<protein>
    <recommendedName>
        <fullName evidence="16">ABC transporter</fullName>
    </recommendedName>
</protein>
<dbReference type="InterPro" id="IPR017871">
    <property type="entry name" value="ABC_transporter-like_CS"/>
</dbReference>
<feature type="compositionally biased region" description="Basic and acidic residues" evidence="10">
    <location>
        <begin position="506"/>
        <end position="526"/>
    </location>
</feature>
<dbReference type="Pfam" id="PF00664">
    <property type="entry name" value="ABC_membrane"/>
    <property type="match status" value="2"/>
</dbReference>
<evidence type="ECO:0000256" key="2">
    <source>
        <dbReference type="ARBA" id="ARBA00009726"/>
    </source>
</evidence>
<feature type="non-terminal residue" evidence="14">
    <location>
        <position position="1"/>
    </location>
</feature>
<evidence type="ECO:0008006" key="16">
    <source>
        <dbReference type="Google" id="ProtNLM"/>
    </source>
</evidence>
<dbReference type="CDD" id="cd03250">
    <property type="entry name" value="ABCC_MRP_domain1"/>
    <property type="match status" value="1"/>
</dbReference>
<dbReference type="GO" id="GO:0140359">
    <property type="term" value="F:ABC-type transporter activity"/>
    <property type="evidence" value="ECO:0007669"/>
    <property type="project" value="InterPro"/>
</dbReference>
<evidence type="ECO:0000256" key="11">
    <source>
        <dbReference type="SAM" id="Phobius"/>
    </source>
</evidence>
<dbReference type="SUPFAM" id="SSF52540">
    <property type="entry name" value="P-loop containing nucleoside triphosphate hydrolases"/>
    <property type="match status" value="2"/>
</dbReference>
<sequence>PILVLPQPCRTMDHSILHHPQRGPRSPEENASFFSRLTFWWTLPLFKIGYRRQLQEQDVYEVLDRYRTGLVSQRLAAAWKAEVEQAEQRWRRQRLLSEQLPPSSTSHASVTRRSGRSWMGGVLKRMNLKIPTRPYSSTVAASEGTRPRPRLLMAIARTWWTEYLGTMFFTELQDICYILAPIAIRKILQFVQRSQITAKDGLDPPPPPPSWHGYGLVLLMFALVTVQALSTQIWVHRADTVSISARTALVDLIFQKATRLSPKARQQDQFPDGKVVNLLTSDTSRLEALPLYLWCLVSVPIFLTVTMGFLIHLMGPWPALLGAAILLIANPLQAWASARLAPWRKKQSAIADRRVEWTSQILRSIQVVKLFAWEPSFLRRVTELRNQEVVFVKRLLLARGMISATSSAVPIFASAASFVLYAIMGHKLDATIIFPALAFYISTRSKMYLWPVGVSILCDAFVCAKRIEDFLMADEIQPFPEPDPTCPWAIEIQDGHFYWDRIQGENESKNEKPGFSKDRSGDKNTENQEYSGGNLSSSDSMSSLIFLRNIQIQIPRGALVAVIGAVGHGKSSLLQAMVGNMPMQSGRLVRGAATTFAAQQPWIQNATVRDNILFGLPYDAVRYNRVIRACQLERDLANLPRGDLTELGERGINLSGGQKARVSLARAVYFQVENADTTSIVAATTVIMDDPLAAVDAHVGRRLWHDCILTELQGRTRIVATHQLHVLPDVDLIVCMKDGRIDQIGSYQELMEDLDHDGFRTLIDEFGGVVAADSDGATDTKNRTETQCRGTKSGGMNKEASLESKESEDVVGETEKEENHSDTCTTSTRQSVVVDSNETKKGLEVAGKQIVKEERKYGAITLQSYRRFFRTIGWAFWDSVFGAYLLQQTAAVMMNIWLSYWSSDAFGLAYWQYIGIYVGLVVGQLLFSYMASMMLAIAIAKTGEVLHCDALLSVLRARMLFFETTPLGRILTRFSKDVDSLDSMLHKAMDDCFSSLFTVLGILAFVVVVIPWMAIVFPLLIGLYCFISVFSRATIRELKRLESVKRADLVSFQSASLVGIETMRTFEGSMARCIAQGRAKQDANNSPSFVIQSATRWVSVIGSFIGAWATTLASLVIVILRHSMDASQAGLVLSYMIQIGAMLNWALTQHATMEMAMNSAERLDDYIHSIDHEEATDVSVALTKGVHTIDQDWPQHGNICFTNVWMRYRPELPWSLENVSFEIKAGEKVGVVGRTGAGKSSLIQVLFRLVEIESSPEAVKDRDKDGGERDGEKAATRASAKEAAILVDGQRIDQIALAELRSHMAIIPQDPTLFEGTIRFNLDPLSRFSDDELWRALEMAELKSYVQDQEGGLEAP</sequence>
<feature type="transmembrane region" description="Helical" evidence="11">
    <location>
        <begin position="992"/>
        <end position="1010"/>
    </location>
</feature>
<dbReference type="PROSITE" id="PS00211">
    <property type="entry name" value="ABC_TRANSPORTER_1"/>
    <property type="match status" value="1"/>
</dbReference>
<evidence type="ECO:0000256" key="1">
    <source>
        <dbReference type="ARBA" id="ARBA00004141"/>
    </source>
</evidence>
<feature type="transmembrane region" description="Helical" evidence="11">
    <location>
        <begin position="1016"/>
        <end position="1035"/>
    </location>
</feature>
<keyword evidence="3" id="KW-0813">Transport</keyword>
<evidence type="ECO:0000259" key="12">
    <source>
        <dbReference type="PROSITE" id="PS50893"/>
    </source>
</evidence>
<dbReference type="SMART" id="SM00382">
    <property type="entry name" value="AAA"/>
    <property type="match status" value="2"/>
</dbReference>
<organism evidence="14 15">
    <name type="scientific">Actinomortierella ambigua</name>
    <dbReference type="NCBI Taxonomy" id="1343610"/>
    <lineage>
        <taxon>Eukaryota</taxon>
        <taxon>Fungi</taxon>
        <taxon>Fungi incertae sedis</taxon>
        <taxon>Mucoromycota</taxon>
        <taxon>Mortierellomycotina</taxon>
        <taxon>Mortierellomycetes</taxon>
        <taxon>Mortierellales</taxon>
        <taxon>Mortierellaceae</taxon>
        <taxon>Actinomortierella</taxon>
    </lineage>
</organism>
<keyword evidence="7" id="KW-0067">ATP-binding</keyword>
<feature type="transmembrane region" description="Helical" evidence="11">
    <location>
        <begin position="317"/>
        <end position="336"/>
    </location>
</feature>
<reference evidence="14" key="1">
    <citation type="journal article" date="2020" name="Fungal Divers.">
        <title>Resolving the Mortierellaceae phylogeny through synthesis of multi-gene phylogenetics and phylogenomics.</title>
        <authorList>
            <person name="Vandepol N."/>
            <person name="Liber J."/>
            <person name="Desiro A."/>
            <person name="Na H."/>
            <person name="Kennedy M."/>
            <person name="Barry K."/>
            <person name="Grigoriev I.V."/>
            <person name="Miller A.N."/>
            <person name="O'Donnell K."/>
            <person name="Stajich J.E."/>
            <person name="Bonito G."/>
        </authorList>
    </citation>
    <scope>NUCLEOTIDE SEQUENCE</scope>
    <source>
        <strain evidence="14">BC1065</strain>
    </source>
</reference>
<feature type="domain" description="ABC transmembrane type-1" evidence="13">
    <location>
        <begin position="172"/>
        <end position="438"/>
    </location>
</feature>
<dbReference type="OrthoDB" id="6500128at2759"/>
<feature type="compositionally biased region" description="Basic and acidic residues" evidence="10">
    <location>
        <begin position="800"/>
        <end position="821"/>
    </location>
</feature>
<feature type="transmembrane region" description="Helical" evidence="11">
    <location>
        <begin position="291"/>
        <end position="311"/>
    </location>
</feature>
<keyword evidence="8 11" id="KW-1133">Transmembrane helix</keyword>
<dbReference type="InterPro" id="IPR003593">
    <property type="entry name" value="AAA+_ATPase"/>
</dbReference>
<dbReference type="InterPro" id="IPR027417">
    <property type="entry name" value="P-loop_NTPase"/>
</dbReference>
<dbReference type="InterPro" id="IPR050173">
    <property type="entry name" value="ABC_transporter_C-like"/>
</dbReference>
<dbReference type="InterPro" id="IPR011527">
    <property type="entry name" value="ABC1_TM_dom"/>
</dbReference>
<evidence type="ECO:0000256" key="7">
    <source>
        <dbReference type="ARBA" id="ARBA00022840"/>
    </source>
</evidence>
<dbReference type="SUPFAM" id="SSF90123">
    <property type="entry name" value="ABC transporter transmembrane region"/>
    <property type="match status" value="2"/>
</dbReference>
<dbReference type="Gene3D" id="1.20.1560.10">
    <property type="entry name" value="ABC transporter type 1, transmembrane domain"/>
    <property type="match status" value="2"/>
</dbReference>
<feature type="region of interest" description="Disordered" evidence="10">
    <location>
        <begin position="1257"/>
        <end position="1276"/>
    </location>
</feature>